<sequence length="139" mass="16128">MLLEILEEIRLKKMLKLIEEGQFAEVWATLDEPEEWQGWEVWEEGEGAKLSSRIAYASFFDLKLLAYGFYAYCLWKPELKAKVYQAHVLCSYLLLGGLSPISGTIDLCEYHLKEALKLDPEDEDGDLKDMLKRVEADKY</sequence>
<evidence type="ECO:0000313" key="2">
    <source>
        <dbReference type="Proteomes" id="UP000005113"/>
    </source>
</evidence>
<proteinExistence type="predicted"/>
<name>J1I3I5_9BACT</name>
<reference evidence="2" key="1">
    <citation type="journal article" date="2012" name="Stand. Genomic Sci.">
        <title>Permanent draft genome sequence of the gliding predator Saprospira grandis strain Sa g1 (= HR1).</title>
        <authorList>
            <person name="Mavromatis K."/>
            <person name="Chertkov O."/>
            <person name="Lapidus A."/>
            <person name="Nolan M."/>
            <person name="Lucas S."/>
            <person name="Tice H."/>
            <person name="Del Rio T.G."/>
            <person name="Cheng J.F."/>
            <person name="Han C."/>
            <person name="Tapia R."/>
            <person name="Bruce D."/>
            <person name="Goodwin L.A."/>
            <person name="Pitluck S."/>
            <person name="Huntemann M."/>
            <person name="Liolios K."/>
            <person name="Pagani I."/>
            <person name="Ivanova N."/>
            <person name="Mikhailova N."/>
            <person name="Pati A."/>
            <person name="Chen A."/>
            <person name="Palaniappan K."/>
            <person name="Land M."/>
            <person name="Brambilla E.M."/>
            <person name="Rohde M."/>
            <person name="Spring S."/>
            <person name="Goker M."/>
            <person name="Detter J.C."/>
            <person name="Bristow J."/>
            <person name="Eisen J.A."/>
            <person name="Markowitz V."/>
            <person name="Hugenholtz P."/>
            <person name="Kyrpides N.C."/>
            <person name="Klenk H.P."/>
            <person name="Woyke T."/>
        </authorList>
    </citation>
    <scope>NUCLEOTIDE SEQUENCE [LARGE SCALE GENOMIC DNA]</scope>
    <source>
        <strain evidence="2">DSM 2844</strain>
    </source>
</reference>
<dbReference type="HOGENOM" id="CLU_1863763_0_0_10"/>
<evidence type="ECO:0000313" key="1">
    <source>
        <dbReference type="EMBL" id="EJF53270.1"/>
    </source>
</evidence>
<accession>J1I3I5</accession>
<protein>
    <submittedName>
        <fullName evidence="1">Uncharacterized protein</fullName>
    </submittedName>
</protein>
<dbReference type="AlphaFoldDB" id="J1I3I5"/>
<dbReference type="EMBL" id="JH719942">
    <property type="protein sequence ID" value="EJF53270.1"/>
    <property type="molecule type" value="Genomic_DNA"/>
</dbReference>
<organism evidence="1 2">
    <name type="scientific">Saprospira grandis DSM 2844</name>
    <dbReference type="NCBI Taxonomy" id="694433"/>
    <lineage>
        <taxon>Bacteria</taxon>
        <taxon>Pseudomonadati</taxon>
        <taxon>Bacteroidota</taxon>
        <taxon>Saprospiria</taxon>
        <taxon>Saprospirales</taxon>
        <taxon>Saprospiraceae</taxon>
        <taxon>Saprospira</taxon>
    </lineage>
</organism>
<gene>
    <name evidence="1" type="ORF">SapgrDRAFT_1559</name>
</gene>
<dbReference type="RefSeq" id="WP_002658794.1">
    <property type="nucleotide sequence ID" value="NZ_JH719942.1"/>
</dbReference>
<dbReference type="Proteomes" id="UP000005113">
    <property type="component" value="Unassembled WGS sequence"/>
</dbReference>